<evidence type="ECO:0000256" key="2">
    <source>
        <dbReference type="ARBA" id="ARBA00022475"/>
    </source>
</evidence>
<feature type="transmembrane region" description="Helical" evidence="6">
    <location>
        <begin position="318"/>
        <end position="337"/>
    </location>
</feature>
<keyword evidence="2" id="KW-1003">Cell membrane</keyword>
<dbReference type="GO" id="GO:0009246">
    <property type="term" value="P:enterobacterial common antigen biosynthetic process"/>
    <property type="evidence" value="ECO:0007669"/>
    <property type="project" value="TreeGrafter"/>
</dbReference>
<evidence type="ECO:0000256" key="4">
    <source>
        <dbReference type="ARBA" id="ARBA00022989"/>
    </source>
</evidence>
<dbReference type="GeneID" id="71695413"/>
<evidence type="ECO:0000256" key="3">
    <source>
        <dbReference type="ARBA" id="ARBA00022692"/>
    </source>
</evidence>
<dbReference type="EMBL" id="CP017803">
    <property type="protein sequence ID" value="ATZ59824.1"/>
    <property type="molecule type" value="Genomic_DNA"/>
</dbReference>
<dbReference type="Pfam" id="PF01757">
    <property type="entry name" value="Acyl_transf_3"/>
    <property type="match status" value="1"/>
</dbReference>
<feature type="transmembrane region" description="Helical" evidence="6">
    <location>
        <begin position="219"/>
        <end position="242"/>
    </location>
</feature>
<feature type="transmembrane region" description="Helical" evidence="6">
    <location>
        <begin position="93"/>
        <end position="112"/>
    </location>
</feature>
<sequence>MEFFNFDVGKNRIYNVDWLKTIAILAVLLLHCSSKYLLPDFVFQPNWYCGVFFESLSRFGVPLFIMVSGFLILRKDQPISSVPRRIKRVLIPFIFWLVVYVIAKFAMIYHSFDLIQFGYFLIQAFLDPTIVSIEFWFVYMIVGLYIFSPIITTWLHNAEIYEIEYFLIVWALISFVGFSNVDFLLYDYLKYFTGSIGYFILGYYLYIKQKSVLKNKNFGLVLFVAGTLLSFLGTVLSSMAIGGQSLLFFNLGDVTPNACLQAIGMFIIVLNTDCEKYSKSVNNAFVFCSIGSYGVYLANVLFINIFDKILSFNVMGNAALTIVLECIAVFIICNIFIRLMSKVPVLEKFSGI</sequence>
<dbReference type="PANTHER" id="PTHR40074:SF2">
    <property type="entry name" value="O-ACETYLTRANSFERASE WECH"/>
    <property type="match status" value="1"/>
</dbReference>
<feature type="domain" description="Acyltransferase 3" evidence="7">
    <location>
        <begin position="13"/>
        <end position="335"/>
    </location>
</feature>
<evidence type="ECO:0000256" key="1">
    <source>
        <dbReference type="ARBA" id="ARBA00004651"/>
    </source>
</evidence>
<accession>A0A2H4U6W4</accession>
<dbReference type="GO" id="GO:0005886">
    <property type="term" value="C:plasma membrane"/>
    <property type="evidence" value="ECO:0007669"/>
    <property type="project" value="UniProtKB-SubCell"/>
</dbReference>
<name>A0A2H4U6W4_METSM</name>
<evidence type="ECO:0000259" key="7">
    <source>
        <dbReference type="Pfam" id="PF01757"/>
    </source>
</evidence>
<keyword evidence="3 6" id="KW-0812">Transmembrane</keyword>
<proteinExistence type="predicted"/>
<dbReference type="InterPro" id="IPR002656">
    <property type="entry name" value="Acyl_transf_3_dom"/>
</dbReference>
<reference evidence="8 9" key="1">
    <citation type="submission" date="2016-10" db="EMBL/GenBank/DDBJ databases">
        <authorList>
            <person name="Varghese N."/>
        </authorList>
    </citation>
    <scope>NUCLEOTIDE SEQUENCE [LARGE SCALE GENOMIC DNA]</scope>
    <source>
        <strain evidence="8 9">KB11</strain>
    </source>
</reference>
<comment type="subcellular location">
    <subcellularLocation>
        <location evidence="1">Cell membrane</location>
        <topology evidence="1">Multi-pass membrane protein</topology>
    </subcellularLocation>
</comment>
<keyword evidence="5 6" id="KW-0472">Membrane</keyword>
<evidence type="ECO:0000256" key="6">
    <source>
        <dbReference type="SAM" id="Phobius"/>
    </source>
</evidence>
<dbReference type="GO" id="GO:0016413">
    <property type="term" value="F:O-acetyltransferase activity"/>
    <property type="evidence" value="ECO:0007669"/>
    <property type="project" value="TreeGrafter"/>
</dbReference>
<keyword evidence="4 6" id="KW-1133">Transmembrane helix</keyword>
<feature type="transmembrane region" description="Helical" evidence="6">
    <location>
        <begin position="191"/>
        <end position="207"/>
    </location>
</feature>
<organism evidence="8 9">
    <name type="scientific">Methanobrevibacter smithii</name>
    <dbReference type="NCBI Taxonomy" id="2173"/>
    <lineage>
        <taxon>Archaea</taxon>
        <taxon>Methanobacteriati</taxon>
        <taxon>Methanobacteriota</taxon>
        <taxon>Methanomada group</taxon>
        <taxon>Methanobacteria</taxon>
        <taxon>Methanobacteriales</taxon>
        <taxon>Methanobacteriaceae</taxon>
        <taxon>Methanobrevibacter</taxon>
    </lineage>
</organism>
<evidence type="ECO:0000313" key="9">
    <source>
        <dbReference type="Proteomes" id="UP000232133"/>
    </source>
</evidence>
<feature type="transmembrane region" description="Helical" evidence="6">
    <location>
        <begin position="284"/>
        <end position="306"/>
    </location>
</feature>
<dbReference type="RefSeq" id="WP_004035275.1">
    <property type="nucleotide sequence ID" value="NZ_AP025586.1"/>
</dbReference>
<dbReference type="Proteomes" id="UP000232133">
    <property type="component" value="Chromosome"/>
</dbReference>
<feature type="transmembrane region" description="Helical" evidence="6">
    <location>
        <begin position="254"/>
        <end position="272"/>
    </location>
</feature>
<dbReference type="PANTHER" id="PTHR40074">
    <property type="entry name" value="O-ACETYLTRANSFERASE WECH"/>
    <property type="match status" value="1"/>
</dbReference>
<dbReference type="AlphaFoldDB" id="A0A2H4U6W4"/>
<gene>
    <name evidence="8" type="ORF">BK798_05020</name>
</gene>
<protein>
    <recommendedName>
        <fullName evidence="7">Acyltransferase 3 domain-containing protein</fullName>
    </recommendedName>
</protein>
<evidence type="ECO:0000256" key="5">
    <source>
        <dbReference type="ARBA" id="ARBA00023136"/>
    </source>
</evidence>
<feature type="transmembrane region" description="Helical" evidence="6">
    <location>
        <begin position="50"/>
        <end position="73"/>
    </location>
</feature>
<feature type="transmembrane region" description="Helical" evidence="6">
    <location>
        <begin position="167"/>
        <end position="185"/>
    </location>
</feature>
<evidence type="ECO:0000313" key="8">
    <source>
        <dbReference type="EMBL" id="ATZ59824.1"/>
    </source>
</evidence>
<feature type="transmembrane region" description="Helical" evidence="6">
    <location>
        <begin position="136"/>
        <end position="155"/>
    </location>
</feature>